<dbReference type="InterPro" id="IPR036388">
    <property type="entry name" value="WH-like_DNA-bd_sf"/>
</dbReference>
<evidence type="ECO:0000259" key="1">
    <source>
        <dbReference type="PROSITE" id="PS50043"/>
    </source>
</evidence>
<dbReference type="SUPFAM" id="SSF52540">
    <property type="entry name" value="P-loop containing nucleoside triphosphate hydrolases"/>
    <property type="match status" value="1"/>
</dbReference>
<dbReference type="Proteomes" id="UP001304298">
    <property type="component" value="Unassembled WGS sequence"/>
</dbReference>
<dbReference type="InterPro" id="IPR016032">
    <property type="entry name" value="Sig_transdc_resp-reg_C-effctor"/>
</dbReference>
<name>A0ABU5RM59_9PSEU</name>
<dbReference type="CDD" id="cd06170">
    <property type="entry name" value="LuxR_C_like"/>
    <property type="match status" value="1"/>
</dbReference>
<dbReference type="RefSeq" id="WP_323337156.1">
    <property type="nucleotide sequence ID" value="NZ_JAYFSI010000021.1"/>
</dbReference>
<comment type="caution">
    <text evidence="2">The sequence shown here is derived from an EMBL/GenBank/DDBJ whole genome shotgun (WGS) entry which is preliminary data.</text>
</comment>
<reference evidence="2 3" key="1">
    <citation type="submission" date="2023-12" db="EMBL/GenBank/DDBJ databases">
        <title>Amycolatopsis sp. V23-08.</title>
        <authorList>
            <person name="Somphong A."/>
        </authorList>
    </citation>
    <scope>NUCLEOTIDE SEQUENCE [LARGE SCALE GENOMIC DNA]</scope>
    <source>
        <strain evidence="2 3">V23-08</strain>
    </source>
</reference>
<dbReference type="SUPFAM" id="SSF46894">
    <property type="entry name" value="C-terminal effector domain of the bipartite response regulators"/>
    <property type="match status" value="1"/>
</dbReference>
<dbReference type="InterPro" id="IPR027417">
    <property type="entry name" value="P-loop_NTPase"/>
</dbReference>
<dbReference type="Gene3D" id="1.10.10.10">
    <property type="entry name" value="Winged helix-like DNA-binding domain superfamily/Winged helix DNA-binding domain"/>
    <property type="match status" value="1"/>
</dbReference>
<dbReference type="PROSITE" id="PS50043">
    <property type="entry name" value="HTH_LUXR_2"/>
    <property type="match status" value="1"/>
</dbReference>
<dbReference type="EMBL" id="JAYFSI010000021">
    <property type="protein sequence ID" value="MEA5367278.1"/>
    <property type="molecule type" value="Genomic_DNA"/>
</dbReference>
<gene>
    <name evidence="2" type="ORF">VA596_47660</name>
</gene>
<dbReference type="SMART" id="SM00421">
    <property type="entry name" value="HTH_LUXR"/>
    <property type="match status" value="1"/>
</dbReference>
<accession>A0ABU5RM59</accession>
<dbReference type="Pfam" id="PF00196">
    <property type="entry name" value="GerE"/>
    <property type="match status" value="1"/>
</dbReference>
<protein>
    <submittedName>
        <fullName evidence="2">Helix-turn-helix transcriptional regulator</fullName>
    </submittedName>
</protein>
<evidence type="ECO:0000313" key="2">
    <source>
        <dbReference type="EMBL" id="MEA5367278.1"/>
    </source>
</evidence>
<feature type="domain" description="HTH luxR-type" evidence="1">
    <location>
        <begin position="837"/>
        <end position="902"/>
    </location>
</feature>
<proteinExistence type="predicted"/>
<sequence length="909" mass="95330">MAATAVSNAGPDDAHAALDRLLSGPGAVWVVQGPAGSGRSTALAAMAQRGRRSGAAVLPVPAGTEPGAVLLRLATQLAELITALDRTELVSMLSAVAWLRTRLDSGTGGGPLTVAHDLVTVLATLAPRSRIVLQFDDFDLVPPDVAAVLTLVAEGARAAGTVTVATALGPDAAGRPVRKLLAIADGTVELRPLTDAETTGLLPSWTTPAGRTASDPGLVTALRTALGPLFGNPGTVRATVADLRARGRLAVVDEHVCLAGTGLPIVLPASHPLALRLGRLGPAARRLAAVVAVLGERETPSIDALPGLAASAGLALPAAGPGLDELVRAGILHVGGDGAVEFTVPALADRLRLEHGARWRDVLHRGITRRPSAGTAEIARHLAELPPSPDPEAAAVLLAEAARKDTDLPTACRYRVTALRLLDPADERFPGVLRALLTGSLAAGGYGLLADDLATVVLPRLGEARPAERLSATTLVCWLAALAHEQRLVELDVVRPLAALVTGAGPLLDAVRGGDRTAAASAVAEFARACGAEDDDLLSLGAGILLGALPGDGSRLDSAWPVLAGVPPREDVSEAADVHDSVSVLQVVLPGRYRPPSTGFTAGWHAVRQAYRDGEWDTALSLARQLEGERPWWEPPRRHRFASMLAAEICAQRDEPDRAADWLRRLPFQTSAGAYVAWVRCRLRLSAGQHAEAVERGWQDYVACRERGVRAGLERLLARLLRAAREQADAPAADRVLAELEGLAVRRPTASVREASLVYGGLVRGDLESVRAGVELARRSGDAFRVAEACAAFGELSPVPGPWLLEAHRTLKRLEAAATLASVEDLLDRRRITVPPDRADRAGLDPLERHIAGLVASGRTNRQIAAALRVSEKRVEARLTSLFERTGCQSRVELAAAWLQGRLGTAAAV</sequence>
<dbReference type="InterPro" id="IPR000792">
    <property type="entry name" value="Tscrpt_reg_LuxR_C"/>
</dbReference>
<organism evidence="2 3">
    <name type="scientific">Amycolatopsis heterodermiae</name>
    <dbReference type="NCBI Taxonomy" id="3110235"/>
    <lineage>
        <taxon>Bacteria</taxon>
        <taxon>Bacillati</taxon>
        <taxon>Actinomycetota</taxon>
        <taxon>Actinomycetes</taxon>
        <taxon>Pseudonocardiales</taxon>
        <taxon>Pseudonocardiaceae</taxon>
        <taxon>Amycolatopsis</taxon>
    </lineage>
</organism>
<evidence type="ECO:0000313" key="3">
    <source>
        <dbReference type="Proteomes" id="UP001304298"/>
    </source>
</evidence>
<keyword evidence="3" id="KW-1185">Reference proteome</keyword>